<proteinExistence type="predicted"/>
<comment type="caution">
    <text evidence="1">The sequence shown here is derived from an EMBL/GenBank/DDBJ whole genome shotgun (WGS) entry which is preliminary data.</text>
</comment>
<gene>
    <name evidence="1" type="ORF">EMPS_05203</name>
</gene>
<dbReference type="AlphaFoldDB" id="A0A9P3HAA7"/>
<sequence length="114" mass="12732">MQEHSSRAFKCCQRSTATLSPTLLLARRKHTTPCCLPLQGSIRQAGLSLRPSDALPSSHKLSLALKKVLCISSPSSAKRLSLKRVFHPSIRRRSLRNKVCAFHPTNTLIGNRRF</sequence>
<dbReference type="Proteomes" id="UP000827284">
    <property type="component" value="Unassembled WGS sequence"/>
</dbReference>
<accession>A0A9P3HAA7</accession>
<name>A0A9P3HAA7_9FUNG</name>
<evidence type="ECO:0000313" key="1">
    <source>
        <dbReference type="EMBL" id="GJJ72845.1"/>
    </source>
</evidence>
<reference evidence="1" key="1">
    <citation type="submission" date="2021-11" db="EMBL/GenBank/DDBJ databases">
        <authorList>
            <person name="Herlambang A."/>
            <person name="Guo Y."/>
            <person name="Takashima Y."/>
            <person name="Nishizawa T."/>
        </authorList>
    </citation>
    <scope>NUCLEOTIDE SEQUENCE</scope>
    <source>
        <strain evidence="1">E1425</strain>
    </source>
</reference>
<evidence type="ECO:0000313" key="2">
    <source>
        <dbReference type="Proteomes" id="UP000827284"/>
    </source>
</evidence>
<dbReference type="EMBL" id="BQFW01000007">
    <property type="protein sequence ID" value="GJJ72845.1"/>
    <property type="molecule type" value="Genomic_DNA"/>
</dbReference>
<reference evidence="1" key="2">
    <citation type="journal article" date="2022" name="Microbiol. Resour. Announc.">
        <title>Whole-Genome Sequence of Entomortierella parvispora E1425, a Mucoromycotan Fungus Associated with Burkholderiaceae-Related Endosymbiotic Bacteria.</title>
        <authorList>
            <person name="Herlambang A."/>
            <person name="Guo Y."/>
            <person name="Takashima Y."/>
            <person name="Narisawa K."/>
            <person name="Ohta H."/>
            <person name="Nishizawa T."/>
        </authorList>
    </citation>
    <scope>NUCLEOTIDE SEQUENCE</scope>
    <source>
        <strain evidence="1">E1425</strain>
    </source>
</reference>
<keyword evidence="2" id="KW-1185">Reference proteome</keyword>
<organism evidence="1 2">
    <name type="scientific">Entomortierella parvispora</name>
    <dbReference type="NCBI Taxonomy" id="205924"/>
    <lineage>
        <taxon>Eukaryota</taxon>
        <taxon>Fungi</taxon>
        <taxon>Fungi incertae sedis</taxon>
        <taxon>Mucoromycota</taxon>
        <taxon>Mortierellomycotina</taxon>
        <taxon>Mortierellomycetes</taxon>
        <taxon>Mortierellales</taxon>
        <taxon>Mortierellaceae</taxon>
        <taxon>Entomortierella</taxon>
    </lineage>
</organism>
<protein>
    <submittedName>
        <fullName evidence="1">Uncharacterized protein</fullName>
    </submittedName>
</protein>